<keyword evidence="9" id="KW-1185">Reference proteome</keyword>
<dbReference type="RefSeq" id="WP_209530181.1">
    <property type="nucleotide sequence ID" value="NZ_JAEEGA010000012.1"/>
</dbReference>
<dbReference type="GO" id="GO:0016652">
    <property type="term" value="F:oxidoreductase activity, acting on NAD(P)H as acceptor"/>
    <property type="evidence" value="ECO:0007669"/>
    <property type="project" value="UniProtKB-UniRule"/>
</dbReference>
<evidence type="ECO:0000259" key="7">
    <source>
        <dbReference type="Pfam" id="PF02525"/>
    </source>
</evidence>
<comment type="caution">
    <text evidence="8">The sequence shown here is derived from an EMBL/GenBank/DDBJ whole genome shotgun (WGS) entry which is preliminary data.</text>
</comment>
<dbReference type="Pfam" id="PF02525">
    <property type="entry name" value="Flavodoxin_2"/>
    <property type="match status" value="1"/>
</dbReference>
<proteinExistence type="inferred from homology"/>
<dbReference type="GO" id="GO:0010181">
    <property type="term" value="F:FMN binding"/>
    <property type="evidence" value="ECO:0007669"/>
    <property type="project" value="UniProtKB-UniRule"/>
</dbReference>
<dbReference type="GO" id="GO:0009055">
    <property type="term" value="F:electron transfer activity"/>
    <property type="evidence" value="ECO:0007669"/>
    <property type="project" value="UniProtKB-UniRule"/>
</dbReference>
<comment type="caution">
    <text evidence="6">Lacks conserved residue(s) required for the propagation of feature annotation.</text>
</comment>
<evidence type="ECO:0000313" key="9">
    <source>
        <dbReference type="Proteomes" id="UP000674938"/>
    </source>
</evidence>
<dbReference type="AlphaFoldDB" id="A0A940PGZ6"/>
<comment type="catalytic activity">
    <reaction evidence="5">
        <text>N,N-dimethyl-1,4-phenylenediamine + anthranilate + 2 NAD(+) = 2-(4-dimethylaminophenyl)diazenylbenzoate + 2 NADH + 2 H(+)</text>
        <dbReference type="Rhea" id="RHEA:55872"/>
        <dbReference type="ChEBI" id="CHEBI:15378"/>
        <dbReference type="ChEBI" id="CHEBI:15783"/>
        <dbReference type="ChEBI" id="CHEBI:16567"/>
        <dbReference type="ChEBI" id="CHEBI:57540"/>
        <dbReference type="ChEBI" id="CHEBI:57945"/>
        <dbReference type="ChEBI" id="CHEBI:71579"/>
        <dbReference type="EC" id="1.7.1.17"/>
    </reaction>
    <physiologicalReaction direction="right-to-left" evidence="5">
        <dbReference type="Rhea" id="RHEA:55874"/>
    </physiologicalReaction>
</comment>
<name>A0A940PGZ6_9ENTE</name>
<dbReference type="InterPro" id="IPR029039">
    <property type="entry name" value="Flavoprotein-like_sf"/>
</dbReference>
<dbReference type="EC" id="1.7.1.17" evidence="6"/>
<dbReference type="InterPro" id="IPR023048">
    <property type="entry name" value="NADH:quinone_OxRdtase_FMN_depd"/>
</dbReference>
<evidence type="ECO:0000256" key="2">
    <source>
        <dbReference type="ARBA" id="ARBA00022643"/>
    </source>
</evidence>
<organism evidence="8 9">
    <name type="scientific">Vagococcus allomyrinae</name>
    <dbReference type="NCBI Taxonomy" id="2794353"/>
    <lineage>
        <taxon>Bacteria</taxon>
        <taxon>Bacillati</taxon>
        <taxon>Bacillota</taxon>
        <taxon>Bacilli</taxon>
        <taxon>Lactobacillales</taxon>
        <taxon>Enterococcaceae</taxon>
        <taxon>Vagococcus</taxon>
    </lineage>
</organism>
<evidence type="ECO:0000256" key="5">
    <source>
        <dbReference type="ARBA" id="ARBA00048542"/>
    </source>
</evidence>
<gene>
    <name evidence="6" type="primary">azoR</name>
    <name evidence="8" type="ORF">I6N95_17055</name>
</gene>
<comment type="cofactor">
    <cofactor evidence="6">
        <name>FMN</name>
        <dbReference type="ChEBI" id="CHEBI:58210"/>
    </cofactor>
    <text evidence="6">Binds 1 FMN per subunit.</text>
</comment>
<protein>
    <recommendedName>
        <fullName evidence="6">FMN dependent NADH:quinone oxidoreductase</fullName>
        <ecNumber evidence="6">1.6.5.-</ecNumber>
    </recommendedName>
    <alternativeName>
        <fullName evidence="6">Azo-dye reductase</fullName>
    </alternativeName>
    <alternativeName>
        <fullName evidence="6">FMN-dependent NADH-azo compound oxidoreductase</fullName>
    </alternativeName>
    <alternativeName>
        <fullName evidence="6">FMN-dependent NADH-azoreductase</fullName>
        <ecNumber evidence="6">1.7.1.17</ecNumber>
    </alternativeName>
</protein>
<sequence length="206" mass="22703">MTKLLAIKAHPLTPRESNSMKALEQFIIAYEKNNGEDTVEILDVFESDIPEIDNTLLSAWGLLRTGTDFADLSEGQQSSVSRFNDLTDQFLAADKIVIANALWNLSVPTRLKAWIDTVNVAGKTFKYTETGPVPLTEGKKVLHIQSNGGEYNGNDFASQYVKGIMNFVGVQDYHQLFIEGVDHHPERGEEILQTALDSAAALGASF</sequence>
<keyword evidence="3 6" id="KW-0560">Oxidoreductase</keyword>
<keyword evidence="2 6" id="KW-0288">FMN</keyword>
<comment type="subunit">
    <text evidence="6">Homodimer.</text>
</comment>
<dbReference type="EMBL" id="JAEEGA010000012">
    <property type="protein sequence ID" value="MBP1042728.1"/>
    <property type="molecule type" value="Genomic_DNA"/>
</dbReference>
<comment type="function">
    <text evidence="6">Also exhibits azoreductase activity. Catalyzes the reductive cleavage of the azo bond in aromatic azo compounds to the corresponding amines.</text>
</comment>
<feature type="domain" description="Flavodoxin-like fold" evidence="7">
    <location>
        <begin position="3"/>
        <end position="200"/>
    </location>
</feature>
<evidence type="ECO:0000256" key="6">
    <source>
        <dbReference type="HAMAP-Rule" id="MF_01216"/>
    </source>
</evidence>
<dbReference type="PANTHER" id="PTHR43741">
    <property type="entry name" value="FMN-DEPENDENT NADH-AZOREDUCTASE 1"/>
    <property type="match status" value="1"/>
</dbReference>
<dbReference type="SUPFAM" id="SSF52218">
    <property type="entry name" value="Flavoproteins"/>
    <property type="match status" value="1"/>
</dbReference>
<evidence type="ECO:0000256" key="3">
    <source>
        <dbReference type="ARBA" id="ARBA00023002"/>
    </source>
</evidence>
<dbReference type="EC" id="1.6.5.-" evidence="6"/>
<reference evidence="8" key="1">
    <citation type="submission" date="2020-12" db="EMBL/GenBank/DDBJ databases">
        <title>Vagococcus allomyrinae sp. nov. and Enterococcus lavae sp. nov., isolated from the larvae of Allomyrina dichotoma.</title>
        <authorList>
            <person name="Lee S.D."/>
        </authorList>
    </citation>
    <scope>NUCLEOTIDE SEQUENCE</scope>
    <source>
        <strain evidence="8">BWB3-3</strain>
    </source>
</reference>
<dbReference type="Proteomes" id="UP000674938">
    <property type="component" value="Unassembled WGS sequence"/>
</dbReference>
<accession>A0A940PGZ6</accession>
<comment type="similarity">
    <text evidence="6">Belongs to the azoreductase type 1 family.</text>
</comment>
<evidence type="ECO:0000256" key="1">
    <source>
        <dbReference type="ARBA" id="ARBA00022630"/>
    </source>
</evidence>
<keyword evidence="1 6" id="KW-0285">Flavoprotein</keyword>
<feature type="binding site" evidence="6">
    <location>
        <begin position="17"/>
        <end position="19"/>
    </location>
    <ligand>
        <name>FMN</name>
        <dbReference type="ChEBI" id="CHEBI:58210"/>
    </ligand>
</feature>
<evidence type="ECO:0000256" key="4">
    <source>
        <dbReference type="ARBA" id="ARBA00023027"/>
    </source>
</evidence>
<dbReference type="PANTHER" id="PTHR43741:SF7">
    <property type="entry name" value="FMN-DEPENDENT NADH:QUINONE OXIDOREDUCTASE"/>
    <property type="match status" value="1"/>
</dbReference>
<comment type="function">
    <text evidence="6">Quinone reductase that provides resistance to thiol-specific stress caused by electrophilic quinones.</text>
</comment>
<dbReference type="InterPro" id="IPR050104">
    <property type="entry name" value="FMN-dep_NADH:Q_OxRdtase_AzoR1"/>
</dbReference>
<evidence type="ECO:0000313" key="8">
    <source>
        <dbReference type="EMBL" id="MBP1042728.1"/>
    </source>
</evidence>
<feature type="binding site" evidence="6">
    <location>
        <begin position="146"/>
        <end position="149"/>
    </location>
    <ligand>
        <name>FMN</name>
        <dbReference type="ChEBI" id="CHEBI:58210"/>
    </ligand>
</feature>
<keyword evidence="4 6" id="KW-0520">NAD</keyword>
<dbReference type="HAMAP" id="MF_01216">
    <property type="entry name" value="Azoreductase_type1"/>
    <property type="match status" value="1"/>
</dbReference>
<comment type="catalytic activity">
    <reaction evidence="6">
        <text>2 a quinone + NADH + H(+) = 2 a 1,4-benzosemiquinone + NAD(+)</text>
        <dbReference type="Rhea" id="RHEA:65952"/>
        <dbReference type="ChEBI" id="CHEBI:15378"/>
        <dbReference type="ChEBI" id="CHEBI:57540"/>
        <dbReference type="ChEBI" id="CHEBI:57945"/>
        <dbReference type="ChEBI" id="CHEBI:132124"/>
        <dbReference type="ChEBI" id="CHEBI:134225"/>
    </reaction>
</comment>
<dbReference type="InterPro" id="IPR003680">
    <property type="entry name" value="Flavodoxin_fold"/>
</dbReference>
<dbReference type="Gene3D" id="3.40.50.360">
    <property type="match status" value="1"/>
</dbReference>
<dbReference type="GO" id="GO:0016655">
    <property type="term" value="F:oxidoreductase activity, acting on NAD(P)H, quinone or similar compound as acceptor"/>
    <property type="evidence" value="ECO:0007669"/>
    <property type="project" value="InterPro"/>
</dbReference>